<proteinExistence type="predicted"/>
<sequence length="290" mass="32242">MNLNKQEHLTEEPVQLAHVPSAVTETMAVHLGVEVPADFAELREACAKAMPLLHAPGEEGFTSRFEQVLHDVVLSGTEATNSDVGMSRGPRKISALSNAISQNRLEPLDWGTNAFYCCVTPSSNFVRRFAEAPAELPQALRAISARMRYNGWHYLPHSSGMHHRAAERDWFFAPTMSDVTDWSDQHHTGHVAHGVRYAIRVPFGIELAGANRPGVHDFRLMRAWGGEAYTIADLRSAIAIGELLRVFYQAHADHLASGVPPLDVVDFDNSWYQARYNDPTKLILKEEAHG</sequence>
<evidence type="ECO:0000313" key="2">
    <source>
        <dbReference type="Proteomes" id="UP000031419"/>
    </source>
</evidence>
<accession>A0A073B0W9</accession>
<dbReference type="AlphaFoldDB" id="A0A073B0W9"/>
<comment type="caution">
    <text evidence="1">The sequence shown here is derived from an EMBL/GenBank/DDBJ whole genome shotgun (WGS) entry which is preliminary data.</text>
</comment>
<protein>
    <submittedName>
        <fullName evidence="1">Uncharacterized protein</fullName>
    </submittedName>
</protein>
<dbReference type="eggNOG" id="ENOG503150N">
    <property type="taxonomic scope" value="Bacteria"/>
</dbReference>
<dbReference type="Proteomes" id="UP000031419">
    <property type="component" value="Unassembled WGS sequence"/>
</dbReference>
<evidence type="ECO:0000313" key="1">
    <source>
        <dbReference type="EMBL" id="KEI44947.1"/>
    </source>
</evidence>
<organism evidence="1 2">
    <name type="scientific">Saccharopolyspora rectivirgula</name>
    <dbReference type="NCBI Taxonomy" id="28042"/>
    <lineage>
        <taxon>Bacteria</taxon>
        <taxon>Bacillati</taxon>
        <taxon>Actinomycetota</taxon>
        <taxon>Actinomycetes</taxon>
        <taxon>Pseudonocardiales</taxon>
        <taxon>Pseudonocardiaceae</taxon>
        <taxon>Saccharopolyspora</taxon>
    </lineage>
</organism>
<keyword evidence="2" id="KW-1185">Reference proteome</keyword>
<gene>
    <name evidence="1" type="ORF">GU90_06930</name>
</gene>
<name>A0A073B0W9_9PSEU</name>
<dbReference type="EMBL" id="JNVU01000017">
    <property type="protein sequence ID" value="KEI44947.1"/>
    <property type="molecule type" value="Genomic_DNA"/>
</dbReference>
<reference evidence="1 2" key="1">
    <citation type="submission" date="2014-06" db="EMBL/GenBank/DDBJ databases">
        <title>Saccharopolyspora rectivirgula DSM-43113 Genome sequencing.</title>
        <authorList>
            <person name="Barrera C."/>
            <person name="Millon L."/>
            <person name="Rognon B."/>
            <person name="Zaugg C."/>
            <person name="Monod M."/>
        </authorList>
    </citation>
    <scope>NUCLEOTIDE SEQUENCE [LARGE SCALE GENOMIC DNA]</scope>
    <source>
        <strain evidence="1 2">DSM 43113</strain>
    </source>
</reference>